<keyword evidence="2" id="KW-0238">DNA-binding</keyword>
<protein>
    <submittedName>
        <fullName evidence="5">Helix-turn-helix domain-containing protein</fullName>
    </submittedName>
</protein>
<evidence type="ECO:0000259" key="4">
    <source>
        <dbReference type="PROSITE" id="PS01124"/>
    </source>
</evidence>
<dbReference type="SUPFAM" id="SSF46689">
    <property type="entry name" value="Homeodomain-like"/>
    <property type="match status" value="1"/>
</dbReference>
<dbReference type="Pfam" id="PF12833">
    <property type="entry name" value="HTH_18"/>
    <property type="match status" value="1"/>
</dbReference>
<keyword evidence="3" id="KW-0804">Transcription</keyword>
<keyword evidence="6" id="KW-1185">Reference proteome</keyword>
<evidence type="ECO:0000256" key="2">
    <source>
        <dbReference type="ARBA" id="ARBA00023125"/>
    </source>
</evidence>
<dbReference type="PANTHER" id="PTHR46796:SF6">
    <property type="entry name" value="ARAC SUBFAMILY"/>
    <property type="match status" value="1"/>
</dbReference>
<dbReference type="InterPro" id="IPR009057">
    <property type="entry name" value="Homeodomain-like_sf"/>
</dbReference>
<evidence type="ECO:0000313" key="6">
    <source>
        <dbReference type="Proteomes" id="UP001385499"/>
    </source>
</evidence>
<keyword evidence="1" id="KW-0805">Transcription regulation</keyword>
<dbReference type="Gene3D" id="1.10.10.60">
    <property type="entry name" value="Homeodomain-like"/>
    <property type="match status" value="1"/>
</dbReference>
<organism evidence="5 6">
    <name type="scientific">Roseibium algae</name>
    <dbReference type="NCBI Taxonomy" id="3123038"/>
    <lineage>
        <taxon>Bacteria</taxon>
        <taxon>Pseudomonadati</taxon>
        <taxon>Pseudomonadota</taxon>
        <taxon>Alphaproteobacteria</taxon>
        <taxon>Hyphomicrobiales</taxon>
        <taxon>Stappiaceae</taxon>
        <taxon>Roseibium</taxon>
    </lineage>
</organism>
<dbReference type="SMART" id="SM00342">
    <property type="entry name" value="HTH_ARAC"/>
    <property type="match status" value="1"/>
</dbReference>
<sequence>MDLNEADTFMTEKKPIPGFKFSTEDFRQEEQFGAWCDFTAAMCDLESLTPVRDGFIASAEAYNLGSVQLTNFEVAPMSFKYTENIIRKSGFDHWCLSVITKGNVAAESADSGFDTAAGGVVLHSYATPFVGQIDATNYSAFFFSRDDFGDVADKLDRAAHQQVTGPMSNILGSFLMSLENQAKDLTIADASAVSDAFGHLLRAMIAQTPATLDAAKLPIAAAQFDRARRFINGNLKSPRLTPETICAHLGVSRRQLYYLFEQQGGVAKFIRNRRLAACYKAIAKANEKMLISSIAYEYGFTNLSSFYRQFQAQYGFRPSEARSAVLNGYSPSESTDHSFVEWLLRADEPY</sequence>
<evidence type="ECO:0000256" key="3">
    <source>
        <dbReference type="ARBA" id="ARBA00023163"/>
    </source>
</evidence>
<dbReference type="PANTHER" id="PTHR46796">
    <property type="entry name" value="HTH-TYPE TRANSCRIPTIONAL ACTIVATOR RHAS-RELATED"/>
    <property type="match status" value="1"/>
</dbReference>
<name>A0ABU8TEA0_9HYPH</name>
<dbReference type="InterPro" id="IPR050204">
    <property type="entry name" value="AraC_XylS_family_regulators"/>
</dbReference>
<comment type="caution">
    <text evidence="5">The sequence shown here is derived from an EMBL/GenBank/DDBJ whole genome shotgun (WGS) entry which is preliminary data.</text>
</comment>
<dbReference type="InterPro" id="IPR018060">
    <property type="entry name" value="HTH_AraC"/>
</dbReference>
<evidence type="ECO:0000313" key="5">
    <source>
        <dbReference type="EMBL" id="MEJ8472490.1"/>
    </source>
</evidence>
<feature type="domain" description="HTH araC/xylS-type" evidence="4">
    <location>
        <begin position="225"/>
        <end position="324"/>
    </location>
</feature>
<dbReference type="Proteomes" id="UP001385499">
    <property type="component" value="Unassembled WGS sequence"/>
</dbReference>
<proteinExistence type="predicted"/>
<dbReference type="EMBL" id="JBAKIA010000001">
    <property type="protein sequence ID" value="MEJ8472490.1"/>
    <property type="molecule type" value="Genomic_DNA"/>
</dbReference>
<reference evidence="5 6" key="1">
    <citation type="submission" date="2024-02" db="EMBL/GenBank/DDBJ databases">
        <title>Roseibium algae sp. nov., isolated from marine alga (Grateloupia sp.), showing potential in myo-inositol conversion.</title>
        <authorList>
            <person name="Wang Y."/>
        </authorList>
    </citation>
    <scope>NUCLEOTIDE SEQUENCE [LARGE SCALE GENOMIC DNA]</scope>
    <source>
        <strain evidence="5 6">H3510</strain>
    </source>
</reference>
<accession>A0ABU8TEA0</accession>
<evidence type="ECO:0000256" key="1">
    <source>
        <dbReference type="ARBA" id="ARBA00023015"/>
    </source>
</evidence>
<dbReference type="RefSeq" id="WP_340271953.1">
    <property type="nucleotide sequence ID" value="NZ_JBAKIA010000001.1"/>
</dbReference>
<dbReference type="PROSITE" id="PS01124">
    <property type="entry name" value="HTH_ARAC_FAMILY_2"/>
    <property type="match status" value="1"/>
</dbReference>
<gene>
    <name evidence="5" type="ORF">V6575_00180</name>
</gene>